<dbReference type="InterPro" id="IPR032817">
    <property type="entry name" value="Mon2_C"/>
</dbReference>
<gene>
    <name evidence="2" type="ORF">SCUD_LOCUS22431</name>
</gene>
<feature type="domain" description="Mon2 C-terminal" evidence="1">
    <location>
        <begin position="23"/>
        <end position="95"/>
    </location>
</feature>
<accession>A0A183L518</accession>
<dbReference type="STRING" id="6186.A0A183L518"/>
<proteinExistence type="predicted"/>
<evidence type="ECO:0000259" key="1">
    <source>
        <dbReference type="Pfam" id="PF16206"/>
    </source>
</evidence>
<dbReference type="EMBL" id="UZAK01049381">
    <property type="protein sequence ID" value="VDP78935.1"/>
    <property type="molecule type" value="Genomic_DNA"/>
</dbReference>
<keyword evidence="3" id="KW-1185">Reference proteome</keyword>
<reference evidence="4" key="1">
    <citation type="submission" date="2016-06" db="UniProtKB">
        <authorList>
            <consortium name="WormBaseParasite"/>
        </authorList>
    </citation>
    <scope>IDENTIFICATION</scope>
</reference>
<sequence length="107" mass="12095">MKTEYICIILTNPEPCNPPCPTIGHILFPLLSKVHNLYQSAPVEKVGDRPNSLLIHHSRDTASKQWAETVVLTLTGVSHCFISKQSHLLTLSKFSVFFGFFSFLFVY</sequence>
<evidence type="ECO:0000313" key="4">
    <source>
        <dbReference type="WBParaSite" id="SCUD_0002243401-mRNA-1"/>
    </source>
</evidence>
<dbReference type="AlphaFoldDB" id="A0A183L518"/>
<dbReference type="Proteomes" id="UP000279833">
    <property type="component" value="Unassembled WGS sequence"/>
</dbReference>
<reference evidence="2 3" key="2">
    <citation type="submission" date="2018-11" db="EMBL/GenBank/DDBJ databases">
        <authorList>
            <consortium name="Pathogen Informatics"/>
        </authorList>
    </citation>
    <scope>NUCLEOTIDE SEQUENCE [LARGE SCALE GENOMIC DNA]</scope>
    <source>
        <strain evidence="2">Dakar</strain>
        <strain evidence="3">Dakar, Senegal</strain>
    </source>
</reference>
<dbReference type="WBParaSite" id="SCUD_0002243401-mRNA-1">
    <property type="protein sequence ID" value="SCUD_0002243401-mRNA-1"/>
    <property type="gene ID" value="SCUD_0002243401"/>
</dbReference>
<evidence type="ECO:0000313" key="2">
    <source>
        <dbReference type="EMBL" id="VDP78935.1"/>
    </source>
</evidence>
<evidence type="ECO:0000313" key="3">
    <source>
        <dbReference type="Proteomes" id="UP000279833"/>
    </source>
</evidence>
<organism evidence="4">
    <name type="scientific">Schistosoma curassoni</name>
    <dbReference type="NCBI Taxonomy" id="6186"/>
    <lineage>
        <taxon>Eukaryota</taxon>
        <taxon>Metazoa</taxon>
        <taxon>Spiralia</taxon>
        <taxon>Lophotrochozoa</taxon>
        <taxon>Platyhelminthes</taxon>
        <taxon>Trematoda</taxon>
        <taxon>Digenea</taxon>
        <taxon>Strigeidida</taxon>
        <taxon>Schistosomatoidea</taxon>
        <taxon>Schistosomatidae</taxon>
        <taxon>Schistosoma</taxon>
    </lineage>
</organism>
<dbReference type="Pfam" id="PF16206">
    <property type="entry name" value="Mon2_C"/>
    <property type="match status" value="1"/>
</dbReference>
<name>A0A183L518_9TREM</name>
<protein>
    <submittedName>
        <fullName evidence="4">Mon2_C domain-containing protein</fullName>
    </submittedName>
</protein>